<dbReference type="Proteomes" id="UP000308836">
    <property type="component" value="Unassembled WGS sequence"/>
</dbReference>
<sequence>MLKTGKNEKSHVQGALMRALRSQRGFSLENVAGDLSVSKTTLFQMEKGIRAVDEALFQRFMERYEIPFDDDWSRLDEAKGQIAKARNAIYTRNKEEANEIQIRNQAINYGYFHRQLLDFVLDVPFYGKDKKAWHERLEAIEQDYDVLEERELALFYAVAGYDQIWNTDGREARRLLETGLRLARQCGDRKVEALALLWLGQREIGARHPLEGLRLTQKAKALFVEQNQWNRAADATMQSVCFLCSMRAYEEANRQLDQLEKTEGVSWQEVVNQRIWIAFQQKEFAQGCALIEENRTKETLLDGNFGLLPMGYFLLGETSRAQEELSMLLPIASDPWTKAGLTLVEDLLRSRRKNIHRTLKTLGHQSEARRKRDVYRFLLGCVIETRTRILDDKDVESLRELVEWQREWMELE</sequence>
<accession>A0AC61R735</accession>
<keyword evidence="2" id="KW-1185">Reference proteome</keyword>
<protein>
    <submittedName>
        <fullName evidence="1">Uncharacterized protein</fullName>
    </submittedName>
</protein>
<organism evidence="1 2">
    <name type="scientific">Dubosiella muris</name>
    <dbReference type="NCBI Taxonomy" id="3038133"/>
    <lineage>
        <taxon>Bacteria</taxon>
        <taxon>Bacillati</taxon>
        <taxon>Bacillota</taxon>
        <taxon>Erysipelotrichia</taxon>
        <taxon>Erysipelotrichales</taxon>
        <taxon>Erysipelotrichaceae</taxon>
        <taxon>Dubosiella</taxon>
    </lineage>
</organism>
<proteinExistence type="predicted"/>
<evidence type="ECO:0000313" key="1">
    <source>
        <dbReference type="EMBL" id="TGY65773.1"/>
    </source>
</evidence>
<name>A0AC61R735_9FIRM</name>
<evidence type="ECO:0000313" key="2">
    <source>
        <dbReference type="Proteomes" id="UP000308836"/>
    </source>
</evidence>
<dbReference type="EMBL" id="SRYG01000013">
    <property type="protein sequence ID" value="TGY65773.1"/>
    <property type="molecule type" value="Genomic_DNA"/>
</dbReference>
<comment type="caution">
    <text evidence="1">The sequence shown here is derived from an EMBL/GenBank/DDBJ whole genome shotgun (WGS) entry which is preliminary data.</text>
</comment>
<reference evidence="1" key="1">
    <citation type="submission" date="2019-04" db="EMBL/GenBank/DDBJ databases">
        <title>Microbes associate with the intestines of laboratory mice.</title>
        <authorList>
            <person name="Navarre W."/>
            <person name="Wong E."/>
            <person name="Huang K."/>
            <person name="Tropini C."/>
            <person name="Ng K."/>
            <person name="Yu B."/>
        </authorList>
    </citation>
    <scope>NUCLEOTIDE SEQUENCE</scope>
    <source>
        <strain evidence="1">NM09_H32</strain>
    </source>
</reference>
<gene>
    <name evidence="1" type="ORF">E5336_07265</name>
</gene>